<feature type="binding site" evidence="4">
    <location>
        <position position="76"/>
    </location>
    <ligand>
        <name>substrate</name>
    </ligand>
</feature>
<dbReference type="GO" id="GO:0050427">
    <property type="term" value="P:3'-phosphoadenosine 5'-phosphosulfate metabolic process"/>
    <property type="evidence" value="ECO:0007669"/>
    <property type="project" value="TreeGrafter"/>
</dbReference>
<dbReference type="EMBL" id="CP071793">
    <property type="protein sequence ID" value="QTD53528.1"/>
    <property type="molecule type" value="Genomic_DNA"/>
</dbReference>
<dbReference type="GO" id="GO:0000287">
    <property type="term" value="F:magnesium ion binding"/>
    <property type="evidence" value="ECO:0007669"/>
    <property type="project" value="UniProtKB-UniRule"/>
</dbReference>
<organism evidence="6 7">
    <name type="scientific">Sulfidibacter corallicola</name>
    <dbReference type="NCBI Taxonomy" id="2818388"/>
    <lineage>
        <taxon>Bacteria</taxon>
        <taxon>Pseudomonadati</taxon>
        <taxon>Acidobacteriota</taxon>
        <taxon>Holophagae</taxon>
        <taxon>Acanthopleuribacterales</taxon>
        <taxon>Acanthopleuribacteraceae</taxon>
        <taxon>Sulfidibacter</taxon>
    </lineage>
</organism>
<feature type="binding site" evidence="4">
    <location>
        <position position="223"/>
    </location>
    <ligand>
        <name>Mg(2+)</name>
        <dbReference type="ChEBI" id="CHEBI:18420"/>
        <label>2</label>
    </ligand>
</feature>
<evidence type="ECO:0000256" key="5">
    <source>
        <dbReference type="PIRSR" id="PIRSR600760-2"/>
    </source>
</evidence>
<comment type="subcellular location">
    <subcellularLocation>
        <location evidence="4">Cell membrane</location>
        <topology evidence="4">Peripheral membrane protein</topology>
        <orientation evidence="4">Cytoplasmic side</orientation>
    </subcellularLocation>
</comment>
<comment type="catalytic activity">
    <reaction evidence="1 4">
        <text>adenosine 3',5'-bisphosphate + H2O = AMP + phosphate</text>
        <dbReference type="Rhea" id="RHEA:10040"/>
        <dbReference type="ChEBI" id="CHEBI:15377"/>
        <dbReference type="ChEBI" id="CHEBI:43474"/>
        <dbReference type="ChEBI" id="CHEBI:58343"/>
        <dbReference type="ChEBI" id="CHEBI:456215"/>
        <dbReference type="EC" id="3.1.3.7"/>
    </reaction>
</comment>
<feature type="binding site" evidence="5">
    <location>
        <position position="99"/>
    </location>
    <ligand>
        <name>Mg(2+)</name>
        <dbReference type="ChEBI" id="CHEBI:18420"/>
        <label>1</label>
        <note>catalytic</note>
    </ligand>
</feature>
<evidence type="ECO:0000256" key="3">
    <source>
        <dbReference type="ARBA" id="ARBA00022842"/>
    </source>
</evidence>
<dbReference type="InterPro" id="IPR050725">
    <property type="entry name" value="CysQ/Inositol_MonoPase"/>
</dbReference>
<feature type="binding site" evidence="4">
    <location>
        <position position="96"/>
    </location>
    <ligand>
        <name>Mg(2+)</name>
        <dbReference type="ChEBI" id="CHEBI:18420"/>
        <label>2</label>
    </ligand>
</feature>
<reference evidence="6" key="1">
    <citation type="submission" date="2021-03" db="EMBL/GenBank/DDBJ databases">
        <title>Acanthopleuribacteraceae sp. M133.</title>
        <authorList>
            <person name="Wang G."/>
        </authorList>
    </citation>
    <scope>NUCLEOTIDE SEQUENCE</scope>
    <source>
        <strain evidence="6">M133</strain>
    </source>
</reference>
<dbReference type="PRINTS" id="PR00377">
    <property type="entry name" value="IMPHPHTASES"/>
</dbReference>
<gene>
    <name evidence="4 6" type="primary">cysQ</name>
    <name evidence="6" type="ORF">J3U87_13820</name>
</gene>
<name>A0A8A4TWH4_SULCO</name>
<feature type="binding site" evidence="4">
    <location>
        <position position="99"/>
    </location>
    <ligand>
        <name>Mg(2+)</name>
        <dbReference type="ChEBI" id="CHEBI:18420"/>
        <label>2</label>
    </ligand>
</feature>
<feature type="binding site" evidence="4">
    <location>
        <position position="98"/>
    </location>
    <ligand>
        <name>Mg(2+)</name>
        <dbReference type="ChEBI" id="CHEBI:18420"/>
        <label>1</label>
    </ligand>
</feature>
<sequence length="276" mass="30843">MLPTVCDLEEPYRRFMEPAYRIAIEAGGLILEVYDDDHQVSYKDDRSPITRADRASHHHITQALQASFPDIPVLSEEAELPDFQVRRDYSRFWLIDPLDGTREFVNRNDEFTVNIALIEGTRAVLGVVHVPVSGQTFFGAAGQGAWLAERDGTARRLACVRPTSERALRIGVSRSHPDPRLTEFLNHLDAPQSVPLGSSLKFCRIAEGQVDLYPRMHPLREWDVAAAQVITEEAGGVVWDWQARPLTYNKEVMKHDGGFLAAAGSGLAERILAGSR</sequence>
<feature type="binding site" evidence="5">
    <location>
        <position position="76"/>
    </location>
    <ligand>
        <name>Mg(2+)</name>
        <dbReference type="ChEBI" id="CHEBI:18420"/>
        <label>1</label>
        <note>catalytic</note>
    </ligand>
</feature>
<dbReference type="GO" id="GO:0000103">
    <property type="term" value="P:sulfate assimilation"/>
    <property type="evidence" value="ECO:0007669"/>
    <property type="project" value="TreeGrafter"/>
</dbReference>
<keyword evidence="4 6" id="KW-0378">Hydrolase</keyword>
<comment type="cofactor">
    <cofactor evidence="4 5">
        <name>Mg(2+)</name>
        <dbReference type="ChEBI" id="CHEBI:18420"/>
    </cofactor>
</comment>
<dbReference type="InterPro" id="IPR006240">
    <property type="entry name" value="CysQ"/>
</dbReference>
<evidence type="ECO:0000313" key="7">
    <source>
        <dbReference type="Proteomes" id="UP000663929"/>
    </source>
</evidence>
<keyword evidence="7" id="KW-1185">Reference proteome</keyword>
<accession>A0A8A4TWH4</accession>
<dbReference type="KEGG" id="scor:J3U87_13820"/>
<dbReference type="InterPro" id="IPR020583">
    <property type="entry name" value="Inositol_monoP_metal-BS"/>
</dbReference>
<keyword evidence="4" id="KW-1003">Cell membrane</keyword>
<dbReference type="GO" id="GO:0005886">
    <property type="term" value="C:plasma membrane"/>
    <property type="evidence" value="ECO:0007669"/>
    <property type="project" value="UniProtKB-SubCell"/>
</dbReference>
<keyword evidence="2 4" id="KW-0479">Metal-binding</keyword>
<dbReference type="Pfam" id="PF00459">
    <property type="entry name" value="Inositol_P"/>
    <property type="match status" value="1"/>
</dbReference>
<feature type="binding site" evidence="4">
    <location>
        <position position="96"/>
    </location>
    <ligand>
        <name>Mg(2+)</name>
        <dbReference type="ChEBI" id="CHEBI:18420"/>
        <label>1</label>
    </ligand>
</feature>
<evidence type="ECO:0000256" key="4">
    <source>
        <dbReference type="HAMAP-Rule" id="MF_02095"/>
    </source>
</evidence>
<feature type="binding site" evidence="5">
    <location>
        <position position="96"/>
    </location>
    <ligand>
        <name>Mg(2+)</name>
        <dbReference type="ChEBI" id="CHEBI:18420"/>
        <label>1</label>
        <note>catalytic</note>
    </ligand>
</feature>
<dbReference type="Proteomes" id="UP000663929">
    <property type="component" value="Chromosome"/>
</dbReference>
<comment type="function">
    <text evidence="4">Converts adenosine-3',5'-bisphosphate (PAP) to AMP.</text>
</comment>
<proteinExistence type="inferred from homology"/>
<evidence type="ECO:0000256" key="2">
    <source>
        <dbReference type="ARBA" id="ARBA00022723"/>
    </source>
</evidence>
<dbReference type="RefSeq" id="WP_237383630.1">
    <property type="nucleotide sequence ID" value="NZ_CP071793.1"/>
</dbReference>
<dbReference type="HAMAP" id="MF_02095">
    <property type="entry name" value="CysQ"/>
    <property type="match status" value="1"/>
</dbReference>
<comment type="similarity">
    <text evidence="4">Belongs to the inositol monophosphatase superfamily. CysQ family.</text>
</comment>
<keyword evidence="4" id="KW-0472">Membrane</keyword>
<protein>
    <recommendedName>
        <fullName evidence="4">3'(2'),5'-bisphosphate nucleotidase CysQ</fullName>
        <ecNumber evidence="4">3.1.3.7</ecNumber>
    </recommendedName>
    <alternativeName>
        <fullName evidence="4">3'(2'),5-bisphosphonucleoside 3'(2')-phosphohydrolase</fullName>
    </alternativeName>
    <alternativeName>
        <fullName evidence="4">3'-phosphoadenosine 5'-phosphate phosphatase</fullName>
        <shortName evidence="4">PAP phosphatase</shortName>
    </alternativeName>
</protein>
<dbReference type="NCBIfam" id="TIGR01331">
    <property type="entry name" value="bisphos_cysQ"/>
    <property type="match status" value="1"/>
</dbReference>
<feature type="binding site" evidence="4">
    <location>
        <begin position="98"/>
        <end position="101"/>
    </location>
    <ligand>
        <name>substrate</name>
    </ligand>
</feature>
<dbReference type="Gene3D" id="3.40.190.80">
    <property type="match status" value="1"/>
</dbReference>
<feature type="binding site" evidence="4">
    <location>
        <position position="223"/>
    </location>
    <ligand>
        <name>substrate</name>
    </ligand>
</feature>
<dbReference type="EC" id="3.1.3.7" evidence="4"/>
<feature type="binding site" evidence="5">
    <location>
        <position position="223"/>
    </location>
    <ligand>
        <name>Mg(2+)</name>
        <dbReference type="ChEBI" id="CHEBI:18420"/>
        <label>1</label>
        <note>catalytic</note>
    </ligand>
</feature>
<feature type="binding site" evidence="4">
    <location>
        <position position="76"/>
    </location>
    <ligand>
        <name>Mg(2+)</name>
        <dbReference type="ChEBI" id="CHEBI:18420"/>
        <label>1</label>
    </ligand>
</feature>
<dbReference type="PROSITE" id="PS00629">
    <property type="entry name" value="IMP_1"/>
    <property type="match status" value="1"/>
</dbReference>
<dbReference type="GO" id="GO:0008441">
    <property type="term" value="F:3'(2'),5'-bisphosphate nucleotidase activity"/>
    <property type="evidence" value="ECO:0007669"/>
    <property type="project" value="UniProtKB-UniRule"/>
</dbReference>
<dbReference type="CDD" id="cd01638">
    <property type="entry name" value="CysQ"/>
    <property type="match status" value="1"/>
</dbReference>
<evidence type="ECO:0000256" key="1">
    <source>
        <dbReference type="ARBA" id="ARBA00001625"/>
    </source>
</evidence>
<dbReference type="AlphaFoldDB" id="A0A8A4TWH4"/>
<dbReference type="InterPro" id="IPR000760">
    <property type="entry name" value="Inositol_monophosphatase-like"/>
</dbReference>
<dbReference type="SUPFAM" id="SSF56655">
    <property type="entry name" value="Carbohydrate phosphatase"/>
    <property type="match status" value="1"/>
</dbReference>
<dbReference type="Gene3D" id="3.30.540.10">
    <property type="entry name" value="Fructose-1,6-Bisphosphatase, subunit A, domain 1"/>
    <property type="match status" value="1"/>
</dbReference>
<dbReference type="PANTHER" id="PTHR43028">
    <property type="entry name" value="3'(2'),5'-BISPHOSPHATE NUCLEOTIDASE 1"/>
    <property type="match status" value="1"/>
</dbReference>
<dbReference type="PANTHER" id="PTHR43028:SF5">
    <property type="entry name" value="3'(2'),5'-BISPHOSPHATE NUCLEOTIDASE 1"/>
    <property type="match status" value="1"/>
</dbReference>
<evidence type="ECO:0000313" key="6">
    <source>
        <dbReference type="EMBL" id="QTD53528.1"/>
    </source>
</evidence>
<keyword evidence="3 4" id="KW-0460">Magnesium</keyword>
<feature type="binding site" evidence="5">
    <location>
        <position position="98"/>
    </location>
    <ligand>
        <name>Mg(2+)</name>
        <dbReference type="ChEBI" id="CHEBI:18420"/>
        <label>1</label>
        <note>catalytic</note>
    </ligand>
</feature>